<dbReference type="AlphaFoldDB" id="A0A0F9N4H6"/>
<keyword evidence="6" id="KW-0368">Histidine biosynthesis</keyword>
<comment type="catalytic activity">
    <reaction evidence="9">
        <text>L-glutamine + H2O = L-glutamate + NH4(+)</text>
        <dbReference type="Rhea" id="RHEA:15889"/>
        <dbReference type="ChEBI" id="CHEBI:15377"/>
        <dbReference type="ChEBI" id="CHEBI:28938"/>
        <dbReference type="ChEBI" id="CHEBI:29985"/>
        <dbReference type="ChEBI" id="CHEBI:58359"/>
        <dbReference type="EC" id="3.5.1.2"/>
    </reaction>
</comment>
<evidence type="ECO:0000256" key="1">
    <source>
        <dbReference type="ARBA" id="ARBA00005091"/>
    </source>
</evidence>
<dbReference type="EMBL" id="LAZR01003984">
    <property type="protein sequence ID" value="KKN12864.1"/>
    <property type="molecule type" value="Genomic_DNA"/>
</dbReference>
<comment type="subunit">
    <text evidence="2">Heterodimer of HisH and HisF.</text>
</comment>
<evidence type="ECO:0000256" key="5">
    <source>
        <dbReference type="ARBA" id="ARBA00022962"/>
    </source>
</evidence>
<protein>
    <recommendedName>
        <fullName evidence="10">Glutamine amidotransferase domain-containing protein</fullName>
    </recommendedName>
</protein>
<comment type="caution">
    <text evidence="11">The sequence shown here is derived from an EMBL/GenBank/DDBJ whole genome shotgun (WGS) entry which is preliminary data.</text>
</comment>
<keyword evidence="4" id="KW-0378">Hydrolase</keyword>
<sequence length="207" mass="22702">MENIGLLRMPIGNFQSAWNALYELGFDPLMVDESSDFDDLTHLIVPGVGNFKAVMAHLESKGLPDKIRAFASTGRPTLGICVGMQLLATRSTESGDTNGIGFVEGTVSRLPGGPGMPLPHVGWSTVDLRRSHPVTDGIKQGRDFYFVHSYAMHCENDTDWIGATNYGTDFVSIVGRDNVVGFQFHPEKSQANGLKLLENFCYWDGQC</sequence>
<dbReference type="NCBIfam" id="TIGR01855">
    <property type="entry name" value="IMP_synth_hisH"/>
    <property type="match status" value="1"/>
</dbReference>
<feature type="domain" description="Glutamine amidotransferase" evidence="10">
    <location>
        <begin position="20"/>
        <end position="201"/>
    </location>
</feature>
<evidence type="ECO:0000256" key="8">
    <source>
        <dbReference type="ARBA" id="ARBA00047838"/>
    </source>
</evidence>
<dbReference type="PIRSF" id="PIRSF000495">
    <property type="entry name" value="Amidotransf_hisH"/>
    <property type="match status" value="1"/>
</dbReference>
<dbReference type="PANTHER" id="PTHR42701">
    <property type="entry name" value="IMIDAZOLE GLYCEROL PHOSPHATE SYNTHASE SUBUNIT HISH"/>
    <property type="match status" value="1"/>
</dbReference>
<evidence type="ECO:0000256" key="6">
    <source>
        <dbReference type="ARBA" id="ARBA00023102"/>
    </source>
</evidence>
<dbReference type="GO" id="GO:0000107">
    <property type="term" value="F:imidazoleglycerol-phosphate synthase activity"/>
    <property type="evidence" value="ECO:0007669"/>
    <property type="project" value="TreeGrafter"/>
</dbReference>
<proteinExistence type="inferred from homology"/>
<dbReference type="PANTHER" id="PTHR42701:SF1">
    <property type="entry name" value="IMIDAZOLE GLYCEROL PHOSPHATE SYNTHASE SUBUNIT HISH"/>
    <property type="match status" value="1"/>
</dbReference>
<dbReference type="InterPro" id="IPR010139">
    <property type="entry name" value="Imidazole-glycPsynth_HisH"/>
</dbReference>
<dbReference type="InterPro" id="IPR029062">
    <property type="entry name" value="Class_I_gatase-like"/>
</dbReference>
<evidence type="ECO:0000256" key="7">
    <source>
        <dbReference type="ARBA" id="ARBA00023239"/>
    </source>
</evidence>
<gene>
    <name evidence="11" type="ORF">LCGC14_1012210</name>
</gene>
<evidence type="ECO:0000259" key="10">
    <source>
        <dbReference type="Pfam" id="PF00117"/>
    </source>
</evidence>
<name>A0A0F9N4H6_9ZZZZ</name>
<organism evidence="11">
    <name type="scientific">marine sediment metagenome</name>
    <dbReference type="NCBI Taxonomy" id="412755"/>
    <lineage>
        <taxon>unclassified sequences</taxon>
        <taxon>metagenomes</taxon>
        <taxon>ecological metagenomes</taxon>
    </lineage>
</organism>
<dbReference type="Gene3D" id="3.40.50.880">
    <property type="match status" value="1"/>
</dbReference>
<dbReference type="PROSITE" id="PS51273">
    <property type="entry name" value="GATASE_TYPE_1"/>
    <property type="match status" value="1"/>
</dbReference>
<reference evidence="11" key="1">
    <citation type="journal article" date="2015" name="Nature">
        <title>Complex archaea that bridge the gap between prokaryotes and eukaryotes.</title>
        <authorList>
            <person name="Spang A."/>
            <person name="Saw J.H."/>
            <person name="Jorgensen S.L."/>
            <person name="Zaremba-Niedzwiedzka K."/>
            <person name="Martijn J."/>
            <person name="Lind A.E."/>
            <person name="van Eijk R."/>
            <person name="Schleper C."/>
            <person name="Guy L."/>
            <person name="Ettema T.J."/>
        </authorList>
    </citation>
    <scope>NUCLEOTIDE SEQUENCE</scope>
</reference>
<keyword evidence="5" id="KW-0315">Glutamine amidotransferase</keyword>
<dbReference type="GO" id="GO:0016829">
    <property type="term" value="F:lyase activity"/>
    <property type="evidence" value="ECO:0007669"/>
    <property type="project" value="UniProtKB-KW"/>
</dbReference>
<accession>A0A0F9N4H6</accession>
<keyword evidence="3" id="KW-0028">Amino-acid biosynthesis</keyword>
<dbReference type="GO" id="GO:0000105">
    <property type="term" value="P:L-histidine biosynthetic process"/>
    <property type="evidence" value="ECO:0007669"/>
    <property type="project" value="UniProtKB-UniPathway"/>
</dbReference>
<dbReference type="UniPathway" id="UPA00031">
    <property type="reaction ID" value="UER00010"/>
</dbReference>
<dbReference type="HAMAP" id="MF_00278">
    <property type="entry name" value="HisH"/>
    <property type="match status" value="1"/>
</dbReference>
<dbReference type="SUPFAM" id="SSF52317">
    <property type="entry name" value="Class I glutamine amidotransferase-like"/>
    <property type="match status" value="1"/>
</dbReference>
<dbReference type="GO" id="GO:0004359">
    <property type="term" value="F:glutaminase activity"/>
    <property type="evidence" value="ECO:0007669"/>
    <property type="project" value="UniProtKB-EC"/>
</dbReference>
<dbReference type="InterPro" id="IPR017926">
    <property type="entry name" value="GATASE"/>
</dbReference>
<evidence type="ECO:0000256" key="9">
    <source>
        <dbReference type="ARBA" id="ARBA00049534"/>
    </source>
</evidence>
<dbReference type="Pfam" id="PF00117">
    <property type="entry name" value="GATase"/>
    <property type="match status" value="1"/>
</dbReference>
<evidence type="ECO:0000256" key="2">
    <source>
        <dbReference type="ARBA" id="ARBA00011152"/>
    </source>
</evidence>
<comment type="catalytic activity">
    <reaction evidence="8">
        <text>5-[(5-phospho-1-deoxy-D-ribulos-1-ylimino)methylamino]-1-(5-phospho-beta-D-ribosyl)imidazole-4-carboxamide + L-glutamine = D-erythro-1-(imidazol-4-yl)glycerol 3-phosphate + 5-amino-1-(5-phospho-beta-D-ribosyl)imidazole-4-carboxamide + L-glutamate + H(+)</text>
        <dbReference type="Rhea" id="RHEA:24793"/>
        <dbReference type="ChEBI" id="CHEBI:15378"/>
        <dbReference type="ChEBI" id="CHEBI:29985"/>
        <dbReference type="ChEBI" id="CHEBI:58278"/>
        <dbReference type="ChEBI" id="CHEBI:58359"/>
        <dbReference type="ChEBI" id="CHEBI:58475"/>
        <dbReference type="ChEBI" id="CHEBI:58525"/>
        <dbReference type="EC" id="4.3.2.10"/>
    </reaction>
</comment>
<dbReference type="CDD" id="cd01748">
    <property type="entry name" value="GATase1_IGP_Synthase"/>
    <property type="match status" value="1"/>
</dbReference>
<evidence type="ECO:0000256" key="4">
    <source>
        <dbReference type="ARBA" id="ARBA00022801"/>
    </source>
</evidence>
<evidence type="ECO:0000313" key="11">
    <source>
        <dbReference type="EMBL" id="KKN12864.1"/>
    </source>
</evidence>
<evidence type="ECO:0000256" key="3">
    <source>
        <dbReference type="ARBA" id="ARBA00022605"/>
    </source>
</evidence>
<comment type="pathway">
    <text evidence="1">Amino-acid biosynthesis; L-histidine biosynthesis; L-histidine from 5-phospho-alpha-D-ribose 1-diphosphate: step 5/9.</text>
</comment>
<keyword evidence="7" id="KW-0456">Lyase</keyword>